<reference evidence="1 2" key="1">
    <citation type="journal article" date="2011" name="EMBO J.">
        <title>Structural diversity of bacterial flagellar motors.</title>
        <authorList>
            <person name="Chen S."/>
            <person name="Beeby M."/>
            <person name="Murphy G.E."/>
            <person name="Leadbetter J.R."/>
            <person name="Hendrixson D.R."/>
            <person name="Briegel A."/>
            <person name="Li Z."/>
            <person name="Shi J."/>
            <person name="Tocheva E.I."/>
            <person name="Muller A."/>
            <person name="Dobro M.J."/>
            <person name="Jensen G.J."/>
        </authorList>
    </citation>
    <scope>NUCLEOTIDE SEQUENCE [LARGE SCALE GENOMIC DNA]</scope>
    <source>
        <strain evidence="1 2">DSM 6540</strain>
    </source>
</reference>
<evidence type="ECO:0000313" key="2">
    <source>
        <dbReference type="Proteomes" id="UP000003240"/>
    </source>
</evidence>
<keyword evidence="2" id="KW-1185">Reference proteome</keyword>
<dbReference type="OrthoDB" id="1687126at2"/>
<gene>
    <name evidence="1" type="ORF">ALO_01804</name>
</gene>
<comment type="caution">
    <text evidence="1">The sequence shown here is derived from an EMBL/GenBank/DDBJ whole genome shotgun (WGS) entry which is preliminary data.</text>
</comment>
<proteinExistence type="predicted"/>
<dbReference type="EMBL" id="AFGF01000016">
    <property type="protein sequence ID" value="EGO65610.1"/>
    <property type="molecule type" value="Genomic_DNA"/>
</dbReference>
<dbReference type="Gene3D" id="1.10.10.60">
    <property type="entry name" value="Homeodomain-like"/>
    <property type="match status" value="1"/>
</dbReference>
<dbReference type="AlphaFoldDB" id="F7NE98"/>
<sequence>MSYDKTQKMLSELKEYINHPAKLQRKMGFYENREDYLTWRHNAPLEDRYRDRNIEYILQQHSATPEEILLEKERQQEIIDLLLYIRAVIGAKEFQMLWLYVVDGLTQQQIAAKFHTHQQKISRILKKILEKVQKKCVKTPEICAVIWGEQSFCSPISPEAGHPKRKIDYPYEFLQAVNAGGHWRSGKYISRKVCRVPEYLAESFGDSQTKCPLCMEDNGDYSCTRQE</sequence>
<protein>
    <recommendedName>
        <fullName evidence="3">RNA polymerase sigma-70 region 4 domain-containing protein</fullName>
    </recommendedName>
</protein>
<accession>F7NE98</accession>
<dbReference type="RefSeq" id="WP_004092174.1">
    <property type="nucleotide sequence ID" value="NZ_AFGF01000016.1"/>
</dbReference>
<name>F7NE98_9FIRM</name>
<evidence type="ECO:0000313" key="1">
    <source>
        <dbReference type="EMBL" id="EGO65610.1"/>
    </source>
</evidence>
<organism evidence="1 2">
    <name type="scientific">Acetonema longum DSM 6540</name>
    <dbReference type="NCBI Taxonomy" id="1009370"/>
    <lineage>
        <taxon>Bacteria</taxon>
        <taxon>Bacillati</taxon>
        <taxon>Bacillota</taxon>
        <taxon>Negativicutes</taxon>
        <taxon>Acetonemataceae</taxon>
        <taxon>Acetonema</taxon>
    </lineage>
</organism>
<dbReference type="Proteomes" id="UP000003240">
    <property type="component" value="Unassembled WGS sequence"/>
</dbReference>
<evidence type="ECO:0008006" key="3">
    <source>
        <dbReference type="Google" id="ProtNLM"/>
    </source>
</evidence>
<dbReference type="SUPFAM" id="SSF88659">
    <property type="entry name" value="Sigma3 and sigma4 domains of RNA polymerase sigma factors"/>
    <property type="match status" value="1"/>
</dbReference>
<dbReference type="STRING" id="1009370.ALO_01804"/>
<dbReference type="InterPro" id="IPR013324">
    <property type="entry name" value="RNA_pol_sigma_r3/r4-like"/>
</dbReference>